<keyword evidence="2" id="KW-1185">Reference proteome</keyword>
<reference evidence="2" key="1">
    <citation type="journal article" date="2019" name="Int. J. Syst. Evol. Microbiol.">
        <title>The Global Catalogue of Microorganisms (GCM) 10K type strain sequencing project: providing services to taxonomists for standard genome sequencing and annotation.</title>
        <authorList>
            <consortium name="The Broad Institute Genomics Platform"/>
            <consortium name="The Broad Institute Genome Sequencing Center for Infectious Disease"/>
            <person name="Wu L."/>
            <person name="Ma J."/>
        </authorList>
    </citation>
    <scope>NUCLEOTIDE SEQUENCE [LARGE SCALE GENOMIC DNA]</scope>
    <source>
        <strain evidence="2">JCM 17919</strain>
    </source>
</reference>
<gene>
    <name evidence="1" type="ORF">GCM10023184_47200</name>
</gene>
<dbReference type="EMBL" id="BAABGY010000026">
    <property type="protein sequence ID" value="GAA4345348.1"/>
    <property type="molecule type" value="Genomic_DNA"/>
</dbReference>
<proteinExistence type="predicted"/>
<sequence>MQGALEKIGSLCEFLTTSKIPVRLQSKDDIDAFWKAFDALQATMKVARVSYLKETTTLLHYLLDTGFDCVKPDSVVMKVAKKIGIVESETGDRNFRAAVRFVQEYCLERQLRPAVVDLYFLIYGGQEEARKFVRPRFYERLN</sequence>
<evidence type="ECO:0000313" key="2">
    <source>
        <dbReference type="Proteomes" id="UP001501725"/>
    </source>
</evidence>
<protein>
    <submittedName>
        <fullName evidence="1">Uncharacterized protein</fullName>
    </submittedName>
</protein>
<comment type="caution">
    <text evidence="1">The sequence shown here is derived from an EMBL/GenBank/DDBJ whole genome shotgun (WGS) entry which is preliminary data.</text>
</comment>
<organism evidence="1 2">
    <name type="scientific">Flaviaesturariibacter amylovorans</name>
    <dbReference type="NCBI Taxonomy" id="1084520"/>
    <lineage>
        <taxon>Bacteria</taxon>
        <taxon>Pseudomonadati</taxon>
        <taxon>Bacteroidota</taxon>
        <taxon>Chitinophagia</taxon>
        <taxon>Chitinophagales</taxon>
        <taxon>Chitinophagaceae</taxon>
        <taxon>Flaviaestuariibacter</taxon>
    </lineage>
</organism>
<evidence type="ECO:0000313" key="1">
    <source>
        <dbReference type="EMBL" id="GAA4345348.1"/>
    </source>
</evidence>
<name>A0ABP8HVF4_9BACT</name>
<accession>A0ABP8HVF4</accession>
<dbReference type="Proteomes" id="UP001501725">
    <property type="component" value="Unassembled WGS sequence"/>
</dbReference>